<reference evidence="2" key="1">
    <citation type="submission" date="2015-12" db="EMBL/GenBank/DDBJ databases">
        <title>Gene expression during late stages of embryo sac development: a critical building block for successful pollen-pistil interactions.</title>
        <authorList>
            <person name="Liu Y."/>
            <person name="Joly V."/>
            <person name="Sabar M."/>
            <person name="Matton D.P."/>
        </authorList>
    </citation>
    <scope>NUCLEOTIDE SEQUENCE</scope>
</reference>
<keyword evidence="1" id="KW-1133">Transmembrane helix</keyword>
<keyword evidence="1" id="KW-0472">Membrane</keyword>
<protein>
    <submittedName>
        <fullName evidence="2">Putative ovule protein</fullName>
    </submittedName>
</protein>
<sequence>MLTKVKMPLPDMMVSLVLLLNIFYFLYFSFLKVFLLCFHRKITPCLVVHAHTHRRGVGVKSCNLTEIR</sequence>
<organism evidence="2">
    <name type="scientific">Solanum chacoense</name>
    <name type="common">Chaco potato</name>
    <dbReference type="NCBI Taxonomy" id="4108"/>
    <lineage>
        <taxon>Eukaryota</taxon>
        <taxon>Viridiplantae</taxon>
        <taxon>Streptophyta</taxon>
        <taxon>Embryophyta</taxon>
        <taxon>Tracheophyta</taxon>
        <taxon>Spermatophyta</taxon>
        <taxon>Magnoliopsida</taxon>
        <taxon>eudicotyledons</taxon>
        <taxon>Gunneridae</taxon>
        <taxon>Pentapetalae</taxon>
        <taxon>asterids</taxon>
        <taxon>lamiids</taxon>
        <taxon>Solanales</taxon>
        <taxon>Solanaceae</taxon>
        <taxon>Solanoideae</taxon>
        <taxon>Solaneae</taxon>
        <taxon>Solanum</taxon>
    </lineage>
</organism>
<dbReference type="AlphaFoldDB" id="A0A0V0GY20"/>
<proteinExistence type="predicted"/>
<dbReference type="EMBL" id="GEDG01030158">
    <property type="protein sequence ID" value="JAP12091.1"/>
    <property type="molecule type" value="Transcribed_RNA"/>
</dbReference>
<accession>A0A0V0GY20</accession>
<keyword evidence="1" id="KW-0812">Transmembrane</keyword>
<evidence type="ECO:0000256" key="1">
    <source>
        <dbReference type="SAM" id="Phobius"/>
    </source>
</evidence>
<name>A0A0V0GY20_SOLCH</name>
<feature type="transmembrane region" description="Helical" evidence="1">
    <location>
        <begin position="12"/>
        <end position="31"/>
    </location>
</feature>
<evidence type="ECO:0000313" key="2">
    <source>
        <dbReference type="EMBL" id="JAP12091.1"/>
    </source>
</evidence>